<comment type="subcellular location">
    <subcellularLocation>
        <location evidence="1 15">Cell inner membrane</location>
        <topology evidence="1 15">Peripheral membrane protein</topology>
        <orientation evidence="1 15">Cytoplasmic side</orientation>
    </subcellularLocation>
</comment>
<dbReference type="InterPro" id="IPR011009">
    <property type="entry name" value="Kinase-like_dom_sf"/>
</dbReference>
<keyword evidence="10 15" id="KW-0067">ATP-binding</keyword>
<evidence type="ECO:0000256" key="13">
    <source>
        <dbReference type="ARBA" id="ARBA00029511"/>
    </source>
</evidence>
<dbReference type="UniPathway" id="UPA00958"/>
<keyword evidence="12 15" id="KW-0472">Membrane</keyword>
<comment type="similarity">
    <text evidence="3 15">Belongs to the protein kinase superfamily. KdkA/RfaP family.</text>
</comment>
<reference evidence="16 17" key="1">
    <citation type="journal article" date="2011" name="J. Bacteriol.">
        <title>Genome sequence of Salinisphaera shabanensis, a gammaproteobacterium from the harsh, variable environment of the brine-seawater interface of the Shaban Deep in the Red Sea.</title>
        <authorList>
            <person name="Antunes A."/>
            <person name="Alam I."/>
            <person name="Bajic V.B."/>
            <person name="Stingl U."/>
        </authorList>
    </citation>
    <scope>NUCLEOTIDE SEQUENCE [LARGE SCALE GENOMIC DNA]</scope>
    <source>
        <strain evidence="16 17">E1L3A</strain>
    </source>
</reference>
<comment type="pathway">
    <text evidence="2 15">Bacterial outer membrane biogenesis; LPS core biosynthesis.</text>
</comment>
<dbReference type="SUPFAM" id="SSF56112">
    <property type="entry name" value="Protein kinase-like (PK-like)"/>
    <property type="match status" value="1"/>
</dbReference>
<dbReference type="AlphaFoldDB" id="U2EJZ4"/>
<dbReference type="GO" id="GO:0005886">
    <property type="term" value="C:plasma membrane"/>
    <property type="evidence" value="ECO:0007669"/>
    <property type="project" value="UniProtKB-SubCell"/>
</dbReference>
<evidence type="ECO:0000256" key="14">
    <source>
        <dbReference type="ARBA" id="ARBA00034417"/>
    </source>
</evidence>
<keyword evidence="8 15" id="KW-0547">Nucleotide-binding</keyword>
<dbReference type="EC" id="2.7.1.166" evidence="4 15"/>
<dbReference type="Proteomes" id="UP000006242">
    <property type="component" value="Unassembled WGS sequence"/>
</dbReference>
<dbReference type="RefSeq" id="WP_006913543.1">
    <property type="nucleotide sequence ID" value="NZ_AFNV02000020.1"/>
</dbReference>
<dbReference type="GO" id="GO:0016301">
    <property type="term" value="F:kinase activity"/>
    <property type="evidence" value="ECO:0007669"/>
    <property type="project" value="UniProtKB-KW"/>
</dbReference>
<feature type="active site" evidence="15">
    <location>
        <position position="171"/>
    </location>
</feature>
<evidence type="ECO:0000256" key="2">
    <source>
        <dbReference type="ARBA" id="ARBA00004713"/>
    </source>
</evidence>
<dbReference type="GO" id="GO:0009244">
    <property type="term" value="P:lipopolysaccharide core region biosynthetic process"/>
    <property type="evidence" value="ECO:0007669"/>
    <property type="project" value="UniProtKB-UniRule"/>
</dbReference>
<comment type="function">
    <text evidence="15">Catalyzes the ATP-dependent phosphorylation of the 3-deoxy-D-manno-octulosonic acid (Kdo) residue in Kdo-lipid IV(A) at the 4-OH position.</text>
</comment>
<dbReference type="Pfam" id="PF06293">
    <property type="entry name" value="Kdo"/>
    <property type="match status" value="1"/>
</dbReference>
<reference evidence="16 17" key="2">
    <citation type="journal article" date="2013" name="PLoS ONE">
        <title>INDIGO - INtegrated Data Warehouse of MIcrobial GenOmes with Examples from the Red Sea Extremophiles.</title>
        <authorList>
            <person name="Alam I."/>
            <person name="Antunes A."/>
            <person name="Kamau A.A."/>
            <person name="Ba Alawi W."/>
            <person name="Kalkatawi M."/>
            <person name="Stingl U."/>
            <person name="Bajic V.B."/>
        </authorList>
    </citation>
    <scope>NUCLEOTIDE SEQUENCE [LARGE SCALE GENOMIC DNA]</scope>
    <source>
        <strain evidence="16 17">E1L3A</strain>
    </source>
</reference>
<organism evidence="16 17">
    <name type="scientific">Salinisphaera shabanensis E1L3A</name>
    <dbReference type="NCBI Taxonomy" id="1033802"/>
    <lineage>
        <taxon>Bacteria</taxon>
        <taxon>Pseudomonadati</taxon>
        <taxon>Pseudomonadota</taxon>
        <taxon>Gammaproteobacteria</taxon>
        <taxon>Salinisphaerales</taxon>
        <taxon>Salinisphaeraceae</taxon>
        <taxon>Salinisphaera</taxon>
    </lineage>
</organism>
<proteinExistence type="inferred from homology"/>
<evidence type="ECO:0000256" key="7">
    <source>
        <dbReference type="ARBA" id="ARBA00022679"/>
    </source>
</evidence>
<name>U2EJZ4_9GAMM</name>
<evidence type="ECO:0000256" key="12">
    <source>
        <dbReference type="ARBA" id="ARBA00023136"/>
    </source>
</evidence>
<evidence type="ECO:0000313" key="17">
    <source>
        <dbReference type="Proteomes" id="UP000006242"/>
    </source>
</evidence>
<evidence type="ECO:0000256" key="11">
    <source>
        <dbReference type="ARBA" id="ARBA00022985"/>
    </source>
</evidence>
<evidence type="ECO:0000256" key="8">
    <source>
        <dbReference type="ARBA" id="ARBA00022741"/>
    </source>
</evidence>
<evidence type="ECO:0000256" key="1">
    <source>
        <dbReference type="ARBA" id="ARBA00004515"/>
    </source>
</evidence>
<comment type="catalytic activity">
    <reaction evidence="14 15">
        <text>an alpha-Kdo-(2-&gt;6)-lipid IVA + ATP = a 4-O-phospho-alpha-Kdo-(2-&gt;6)-lipid IVA + ADP + H(+)</text>
        <dbReference type="Rhea" id="RHEA:74271"/>
        <dbReference type="ChEBI" id="CHEBI:15378"/>
        <dbReference type="ChEBI" id="CHEBI:30616"/>
        <dbReference type="ChEBI" id="CHEBI:176428"/>
        <dbReference type="ChEBI" id="CHEBI:193140"/>
        <dbReference type="ChEBI" id="CHEBI:456216"/>
        <dbReference type="EC" id="2.7.1.166"/>
    </reaction>
</comment>
<dbReference type="NCBIfam" id="NF002475">
    <property type="entry name" value="PRK01723.1"/>
    <property type="match status" value="1"/>
</dbReference>
<dbReference type="HAMAP" id="MF_00521">
    <property type="entry name" value="KDO_kinase"/>
    <property type="match status" value="1"/>
</dbReference>
<dbReference type="GO" id="GO:0005524">
    <property type="term" value="F:ATP binding"/>
    <property type="evidence" value="ECO:0007669"/>
    <property type="project" value="UniProtKB-UniRule"/>
</dbReference>
<dbReference type="Gene3D" id="1.10.510.10">
    <property type="entry name" value="Transferase(Phosphotransferase) domain 1"/>
    <property type="match status" value="1"/>
</dbReference>
<comment type="caution">
    <text evidence="16">The sequence shown here is derived from an EMBL/GenBank/DDBJ whole genome shotgun (WGS) entry which is preliminary data.</text>
</comment>
<keyword evidence="5 15" id="KW-1003">Cell membrane</keyword>
<dbReference type="OrthoDB" id="6854449at2"/>
<gene>
    <name evidence="15 16" type="primary">kdkA</name>
    <name evidence="16" type="ORF">SSPSH_002780</name>
</gene>
<keyword evidence="17" id="KW-1185">Reference proteome</keyword>
<accession>U2EJZ4</accession>
<evidence type="ECO:0000256" key="15">
    <source>
        <dbReference type="HAMAP-Rule" id="MF_00521"/>
    </source>
</evidence>
<keyword evidence="7 15" id="KW-0808">Transferase</keyword>
<dbReference type="EMBL" id="AFNV02000020">
    <property type="protein sequence ID" value="ERJ18320.1"/>
    <property type="molecule type" value="Genomic_DNA"/>
</dbReference>
<protein>
    <recommendedName>
        <fullName evidence="13 15">3-deoxy-D-manno-octulosonic acid kinase</fullName>
        <shortName evidence="15">Kdo kinase</shortName>
        <ecNumber evidence="4 15">2.7.1.166</ecNumber>
    </recommendedName>
</protein>
<evidence type="ECO:0000256" key="9">
    <source>
        <dbReference type="ARBA" id="ARBA00022777"/>
    </source>
</evidence>
<evidence type="ECO:0000256" key="4">
    <source>
        <dbReference type="ARBA" id="ARBA00011988"/>
    </source>
</evidence>
<dbReference type="InterPro" id="IPR022826">
    <property type="entry name" value="KDO_kinase"/>
</dbReference>
<keyword evidence="6 15" id="KW-0997">Cell inner membrane</keyword>
<evidence type="ECO:0000256" key="5">
    <source>
        <dbReference type="ARBA" id="ARBA00022475"/>
    </source>
</evidence>
<evidence type="ECO:0000313" key="16">
    <source>
        <dbReference type="EMBL" id="ERJ18320.1"/>
    </source>
</evidence>
<evidence type="ECO:0000256" key="10">
    <source>
        <dbReference type="ARBA" id="ARBA00022840"/>
    </source>
</evidence>
<dbReference type="STRING" id="1033802.SSPSH_002780"/>
<dbReference type="GO" id="GO:0016773">
    <property type="term" value="F:phosphotransferase activity, alcohol group as acceptor"/>
    <property type="evidence" value="ECO:0007669"/>
    <property type="project" value="UniProtKB-UniRule"/>
</dbReference>
<evidence type="ECO:0000256" key="3">
    <source>
        <dbReference type="ARBA" id="ARBA00010327"/>
    </source>
</evidence>
<keyword evidence="9 15" id="KW-0418">Kinase</keyword>
<evidence type="ECO:0000256" key="6">
    <source>
        <dbReference type="ARBA" id="ARBA00022519"/>
    </source>
</evidence>
<dbReference type="eggNOG" id="COG0515">
    <property type="taxonomic scope" value="Bacteria"/>
</dbReference>
<keyword evidence="11 15" id="KW-0448">Lipopolysaccharide biosynthesis</keyword>
<sequence length="245" mass="27740">MMTLQFTQGDNGDRMVWNDSVLDSAESDLFEPDWWRSRDALLGEAQGRGAAYFLHGLDGKEWVLRHNRRGGVIARFNHDRFLYTGAERARPIRELRLIATLEALDLPVPRPIAARVAPRLGFYCGDVITQRIEQAEPLADRLANQALPSMAWQRLGAVLARFHRAGLWHADLNARNVLVDADDAFHLIDFDKARLRAPGKWRQANLARFYRSLAKFRDTSLAFHFLEADWSALRGGYVSASAAAL</sequence>